<name>A0A670ZYP8_PSETE</name>
<dbReference type="Gene3D" id="1.20.120.180">
    <property type="entry name" value="Proteasome activator pa28, C-terminal domain"/>
    <property type="match status" value="1"/>
</dbReference>
<gene>
    <name evidence="5" type="primary">PSME1</name>
</gene>
<dbReference type="GO" id="GO:0019884">
    <property type="term" value="P:antigen processing and presentation of exogenous antigen"/>
    <property type="evidence" value="ECO:0007669"/>
    <property type="project" value="Ensembl"/>
</dbReference>
<dbReference type="InterPro" id="IPR003186">
    <property type="entry name" value="PA28_C"/>
</dbReference>
<dbReference type="OMA" id="CGPIYSN"/>
<keyword evidence="2" id="KW-0647">Proteasome</keyword>
<evidence type="ECO:0000256" key="1">
    <source>
        <dbReference type="ARBA" id="ARBA00005883"/>
    </source>
</evidence>
<dbReference type="Proteomes" id="UP000472273">
    <property type="component" value="Unplaced"/>
</dbReference>
<dbReference type="GeneTree" id="ENSGT00950000183098"/>
<dbReference type="Ensembl" id="ENSPTXT00000028751.1">
    <property type="protein sequence ID" value="ENSPTXP00000027899.1"/>
    <property type="gene ID" value="ENSPTXG00000019196.1"/>
</dbReference>
<dbReference type="Pfam" id="PF02252">
    <property type="entry name" value="PA28_C"/>
    <property type="match status" value="1"/>
</dbReference>
<dbReference type="PANTHER" id="PTHR10660:SF5">
    <property type="entry name" value="PROTEASOME ACTIVATOR COMPLEX SUBUNIT 1"/>
    <property type="match status" value="1"/>
</dbReference>
<dbReference type="SUPFAM" id="SSF47216">
    <property type="entry name" value="Proteasome activator"/>
    <property type="match status" value="1"/>
</dbReference>
<dbReference type="PANTHER" id="PTHR10660">
    <property type="entry name" value="PROTEASOME REGULATOR PA28"/>
    <property type="match status" value="1"/>
</dbReference>
<dbReference type="GO" id="GO:0061136">
    <property type="term" value="P:regulation of proteasomal protein catabolic process"/>
    <property type="evidence" value="ECO:0007669"/>
    <property type="project" value="TreeGrafter"/>
</dbReference>
<evidence type="ECO:0000256" key="3">
    <source>
        <dbReference type="ARBA" id="ARBA00037467"/>
    </source>
</evidence>
<evidence type="ECO:0000256" key="2">
    <source>
        <dbReference type="ARBA" id="ARBA00022942"/>
    </source>
</evidence>
<evidence type="ECO:0000259" key="4">
    <source>
        <dbReference type="Pfam" id="PF02252"/>
    </source>
</evidence>
<organism evidence="5 6">
    <name type="scientific">Pseudonaja textilis</name>
    <name type="common">Eastern brown snake</name>
    <dbReference type="NCBI Taxonomy" id="8673"/>
    <lineage>
        <taxon>Eukaryota</taxon>
        <taxon>Metazoa</taxon>
        <taxon>Chordata</taxon>
        <taxon>Craniata</taxon>
        <taxon>Vertebrata</taxon>
        <taxon>Euteleostomi</taxon>
        <taxon>Lepidosauria</taxon>
        <taxon>Squamata</taxon>
        <taxon>Bifurcata</taxon>
        <taxon>Unidentata</taxon>
        <taxon>Episquamata</taxon>
        <taxon>Toxicofera</taxon>
        <taxon>Serpentes</taxon>
        <taxon>Colubroidea</taxon>
        <taxon>Elapidae</taxon>
        <taxon>Hydrophiinae</taxon>
        <taxon>Pseudonaja</taxon>
    </lineage>
</organism>
<dbReference type="GO" id="GO:0005737">
    <property type="term" value="C:cytoplasm"/>
    <property type="evidence" value="ECO:0007669"/>
    <property type="project" value="TreeGrafter"/>
</dbReference>
<dbReference type="InterPro" id="IPR036997">
    <property type="entry name" value="PA28_C_sf"/>
</dbReference>
<protein>
    <submittedName>
        <fullName evidence="5">Proteasome activator subunit 1</fullName>
    </submittedName>
</protein>
<dbReference type="FunFam" id="1.20.120.180:FF:000002">
    <property type="entry name" value="Proteasome activator complex subunit 1"/>
    <property type="match status" value="1"/>
</dbReference>
<dbReference type="AlphaFoldDB" id="A0A670ZYP8"/>
<dbReference type="GO" id="GO:0005654">
    <property type="term" value="C:nucleoplasm"/>
    <property type="evidence" value="ECO:0007669"/>
    <property type="project" value="TreeGrafter"/>
</dbReference>
<evidence type="ECO:0000313" key="5">
    <source>
        <dbReference type="Ensembl" id="ENSPTXP00000027899.1"/>
    </source>
</evidence>
<proteinExistence type="inferred from homology"/>
<comment type="function">
    <text evidence="3">Implicated in immunoproteasome assembly and required for efficient antigen processing. The PA28 activator complex enhances the generation of class I binding peptides by altering the cleavage pattern of the proteasome.</text>
</comment>
<dbReference type="InterPro" id="IPR009077">
    <property type="entry name" value="Proteasome_activ_PA28"/>
</dbReference>
<reference evidence="5" key="1">
    <citation type="submission" date="2025-08" db="UniProtKB">
        <authorList>
            <consortium name="Ensembl"/>
        </authorList>
    </citation>
    <scope>IDENTIFICATION</scope>
</reference>
<dbReference type="GO" id="GO:2000045">
    <property type="term" value="P:regulation of G1/S transition of mitotic cell cycle"/>
    <property type="evidence" value="ECO:0007669"/>
    <property type="project" value="TreeGrafter"/>
</dbReference>
<sequence length="231" mass="25934">MATLEVSPVCEAQVNGWWGWGKSPRPLPTPRGSGLPCWTSAWRLPGRGFFLPSPRRDPSSVALLGGWGGWVVGGGWEEKAPPCGPVCHNEKITALLNRVKPEIQGAKEKLNVICLWLQLLVPRIEDGNNFGVAVQEKVYELLTAARTKLEGFQTHISKYYSERGDAVSKAAKSPHVGDYRQLVHEIDEAEYAEIRFMINELRNIYAVIYDSVLKNFDKIKKPRDENKGMIY</sequence>
<comment type="similarity">
    <text evidence="1">Belongs to the PA28 family.</text>
</comment>
<reference evidence="5" key="2">
    <citation type="submission" date="2025-09" db="UniProtKB">
        <authorList>
            <consortium name="Ensembl"/>
        </authorList>
    </citation>
    <scope>IDENTIFICATION</scope>
</reference>
<dbReference type="InterPro" id="IPR036252">
    <property type="entry name" value="Proteasome_activ_sf"/>
</dbReference>
<evidence type="ECO:0000313" key="6">
    <source>
        <dbReference type="Proteomes" id="UP000472273"/>
    </source>
</evidence>
<accession>A0A670ZYP8</accession>
<feature type="domain" description="Proteasome activator PA28 C-terminal" evidence="4">
    <location>
        <begin position="86"/>
        <end position="228"/>
    </location>
</feature>
<keyword evidence="6" id="KW-1185">Reference proteome</keyword>
<dbReference type="GO" id="GO:0008537">
    <property type="term" value="C:proteasome activator complex"/>
    <property type="evidence" value="ECO:0007669"/>
    <property type="project" value="InterPro"/>
</dbReference>
<dbReference type="GO" id="GO:0061133">
    <property type="term" value="F:endopeptidase activator activity"/>
    <property type="evidence" value="ECO:0007669"/>
    <property type="project" value="Ensembl"/>
</dbReference>